<feature type="compositionally biased region" description="Low complexity" evidence="6">
    <location>
        <begin position="273"/>
        <end position="298"/>
    </location>
</feature>
<dbReference type="PANTHER" id="PTHR13952:SF5">
    <property type="entry name" value="U1 SMALL NUCLEAR RIBONUCLEOPROTEIN 70 KDA"/>
    <property type="match status" value="1"/>
</dbReference>
<dbReference type="AlphaFoldDB" id="Q75AJ0"/>
<feature type="region of interest" description="Disordered" evidence="6">
    <location>
        <begin position="260"/>
        <end position="320"/>
    </location>
</feature>
<dbReference type="GO" id="GO:0000243">
    <property type="term" value="C:commitment complex"/>
    <property type="evidence" value="ECO:0007669"/>
    <property type="project" value="EnsemblFungi"/>
</dbReference>
<evidence type="ECO:0000256" key="6">
    <source>
        <dbReference type="SAM" id="MobiDB-lite"/>
    </source>
</evidence>
<dbReference type="GO" id="GO:0000398">
    <property type="term" value="P:mRNA splicing, via spliceosome"/>
    <property type="evidence" value="ECO:0000318"/>
    <property type="project" value="GO_Central"/>
</dbReference>
<evidence type="ECO:0000256" key="2">
    <source>
        <dbReference type="ARBA" id="ARBA00022884"/>
    </source>
</evidence>
<dbReference type="Gene3D" id="3.30.70.330">
    <property type="match status" value="1"/>
</dbReference>
<dbReference type="Proteomes" id="UP000000591">
    <property type="component" value="Chromosome IV"/>
</dbReference>
<dbReference type="CDD" id="cd21615">
    <property type="entry name" value="RRM_SNP1_like"/>
    <property type="match status" value="1"/>
</dbReference>
<gene>
    <name evidence="8" type="ORF">AGOS_ADL063W</name>
</gene>
<protein>
    <submittedName>
        <fullName evidence="8">ADL063Wp</fullName>
    </submittedName>
</protein>
<dbReference type="EMBL" id="AE016817">
    <property type="protein sequence ID" value="AAS51857.1"/>
    <property type="molecule type" value="Genomic_DNA"/>
</dbReference>
<evidence type="ECO:0000256" key="1">
    <source>
        <dbReference type="ARBA" id="ARBA00004123"/>
    </source>
</evidence>
<evidence type="ECO:0000256" key="4">
    <source>
        <dbReference type="ARBA" id="ARBA00023274"/>
    </source>
</evidence>
<evidence type="ECO:0000256" key="5">
    <source>
        <dbReference type="PROSITE-ProRule" id="PRU00176"/>
    </source>
</evidence>
<dbReference type="STRING" id="284811.Q75AJ0"/>
<dbReference type="SMART" id="SM00360">
    <property type="entry name" value="RRM"/>
    <property type="match status" value="1"/>
</dbReference>
<sequence length="320" mass="36240">MSYSISKFPDRVSSLFKPRPPLQYRKPVDYAPEERKTATITPVSSVLGTDALMRYMQEFPTGSENLLIQRYEELKTINSRKEQELEEELAKWAPENDTNIQGTDPFRTIFVGRLHYDVDELELQKHFIKFGEIERVRIVRDKITNKPRGYAFVLFRDPECSKKAYREIGVHRGLMIRGRSAIVDIERGRTVKFFRPRRLGGGLGGRGYMQRENMNQLPPAADASAKRSLEPGRRSRFNSNASYGRFQGYSSGFRPGSYSHGPRYIREGSSYVPGASAGQPPEGPAAAAVSQQPPQSSYRSRRDRTSTPDSSGATSRWTAS</sequence>
<dbReference type="InParanoid" id="Q75AJ0"/>
<keyword evidence="4" id="KW-0687">Ribonucleoprotein</keyword>
<dbReference type="InterPro" id="IPR000504">
    <property type="entry name" value="RRM_dom"/>
</dbReference>
<dbReference type="SUPFAM" id="SSF54928">
    <property type="entry name" value="RNA-binding domain, RBD"/>
    <property type="match status" value="1"/>
</dbReference>
<evidence type="ECO:0000256" key="3">
    <source>
        <dbReference type="ARBA" id="ARBA00023242"/>
    </source>
</evidence>
<keyword evidence="2 5" id="KW-0694">RNA-binding</keyword>
<comment type="subcellular location">
    <subcellularLocation>
        <location evidence="1">Nucleus</location>
    </subcellularLocation>
</comment>
<dbReference type="PROSITE" id="PS50102">
    <property type="entry name" value="RRM"/>
    <property type="match status" value="1"/>
</dbReference>
<feature type="region of interest" description="Disordered" evidence="6">
    <location>
        <begin position="217"/>
        <end position="241"/>
    </location>
</feature>
<dbReference type="Pfam" id="PF00076">
    <property type="entry name" value="RRM_1"/>
    <property type="match status" value="1"/>
</dbReference>
<dbReference type="InterPro" id="IPR035979">
    <property type="entry name" value="RBD_domain_sf"/>
</dbReference>
<evidence type="ECO:0000313" key="8">
    <source>
        <dbReference type="EMBL" id="AAS51857.1"/>
    </source>
</evidence>
<dbReference type="PANTHER" id="PTHR13952">
    <property type="entry name" value="U1 SMALL NUCLEAR RIBONUCLEOPROTEIN 70 KD"/>
    <property type="match status" value="1"/>
</dbReference>
<dbReference type="GO" id="GO:0071004">
    <property type="term" value="C:U2-type prespliceosome"/>
    <property type="evidence" value="ECO:0000318"/>
    <property type="project" value="GO_Central"/>
</dbReference>
<dbReference type="KEGG" id="ago:AGOS_ADL063W"/>
<accession>Q75AJ0</accession>
<dbReference type="InterPro" id="IPR012677">
    <property type="entry name" value="Nucleotide-bd_a/b_plait_sf"/>
</dbReference>
<dbReference type="GO" id="GO:0005685">
    <property type="term" value="C:U1 snRNP"/>
    <property type="evidence" value="ECO:0000318"/>
    <property type="project" value="GO_Central"/>
</dbReference>
<dbReference type="GO" id="GO:0030619">
    <property type="term" value="F:U1 snRNA binding"/>
    <property type="evidence" value="ECO:0000318"/>
    <property type="project" value="GO_Central"/>
</dbReference>
<keyword evidence="3" id="KW-0539">Nucleus</keyword>
<feature type="compositionally biased region" description="Basic and acidic residues" evidence="6">
    <location>
        <begin position="224"/>
        <end position="233"/>
    </location>
</feature>
<dbReference type="FunCoup" id="Q75AJ0">
    <property type="interactions" value="477"/>
</dbReference>
<dbReference type="HOGENOM" id="CLU_045151_4_1_1"/>
<dbReference type="GO" id="GO:0003729">
    <property type="term" value="F:mRNA binding"/>
    <property type="evidence" value="ECO:0000318"/>
    <property type="project" value="GO_Central"/>
</dbReference>
<dbReference type="InterPro" id="IPR051183">
    <property type="entry name" value="U1_U11-U12_snRNP_70-35kDa"/>
</dbReference>
<dbReference type="GeneID" id="4620175"/>
<keyword evidence="9" id="KW-1185">Reference proteome</keyword>
<evidence type="ECO:0000259" key="7">
    <source>
        <dbReference type="PROSITE" id="PS50102"/>
    </source>
</evidence>
<evidence type="ECO:0000313" key="9">
    <source>
        <dbReference type="Proteomes" id="UP000000591"/>
    </source>
</evidence>
<dbReference type="RefSeq" id="NP_984033.1">
    <property type="nucleotide sequence ID" value="NM_209386.1"/>
</dbReference>
<dbReference type="OMA" id="KYPPNIQ"/>
<name>Q75AJ0_EREGS</name>
<dbReference type="eggNOG" id="KOG0113">
    <property type="taxonomic scope" value="Eukaryota"/>
</dbReference>
<dbReference type="OrthoDB" id="4207594at2759"/>
<feature type="domain" description="RRM" evidence="7">
    <location>
        <begin position="107"/>
        <end position="188"/>
    </location>
</feature>
<organism evidence="8 9">
    <name type="scientific">Eremothecium gossypii (strain ATCC 10895 / CBS 109.51 / FGSC 9923 / NRRL Y-1056)</name>
    <name type="common">Yeast</name>
    <name type="synonym">Ashbya gossypii</name>
    <dbReference type="NCBI Taxonomy" id="284811"/>
    <lineage>
        <taxon>Eukaryota</taxon>
        <taxon>Fungi</taxon>
        <taxon>Dikarya</taxon>
        <taxon>Ascomycota</taxon>
        <taxon>Saccharomycotina</taxon>
        <taxon>Saccharomycetes</taxon>
        <taxon>Saccharomycetales</taxon>
        <taxon>Saccharomycetaceae</taxon>
        <taxon>Eremothecium</taxon>
    </lineage>
</organism>
<dbReference type="InterPro" id="IPR022023">
    <property type="entry name" value="U1snRNP70_N"/>
</dbReference>
<dbReference type="Pfam" id="PF12220">
    <property type="entry name" value="U1snRNP70_N"/>
    <property type="match status" value="1"/>
</dbReference>
<reference evidence="9" key="2">
    <citation type="journal article" date="2013" name="G3 (Bethesda)">
        <title>Genomes of Ashbya fungi isolated from insects reveal four mating-type loci, numerous translocations, lack of transposons, and distinct gene duplications.</title>
        <authorList>
            <person name="Dietrich F.S."/>
            <person name="Voegeli S."/>
            <person name="Kuo S."/>
            <person name="Philippsen P."/>
        </authorList>
    </citation>
    <scope>GENOME REANNOTATION</scope>
    <source>
        <strain evidence="9">ATCC 10895 / CBS 109.51 / FGSC 9923 / NRRL Y-1056</strain>
    </source>
</reference>
<reference evidence="8 9" key="1">
    <citation type="journal article" date="2004" name="Science">
        <title>The Ashbya gossypii genome as a tool for mapping the ancient Saccharomyces cerevisiae genome.</title>
        <authorList>
            <person name="Dietrich F.S."/>
            <person name="Voegeli S."/>
            <person name="Brachat S."/>
            <person name="Lerch A."/>
            <person name="Gates K."/>
            <person name="Steiner S."/>
            <person name="Mohr C."/>
            <person name="Pohlmann R."/>
            <person name="Luedi P."/>
            <person name="Choi S."/>
            <person name="Wing R.A."/>
            <person name="Flavier A."/>
            <person name="Gaffney T.D."/>
            <person name="Philippsen P."/>
        </authorList>
    </citation>
    <scope>NUCLEOTIDE SEQUENCE [LARGE SCALE GENOMIC DNA]</scope>
    <source>
        <strain evidence="9">ATCC 10895 / CBS 109.51 / FGSC 9923 / NRRL Y-1056</strain>
    </source>
</reference>
<proteinExistence type="predicted"/>